<dbReference type="AlphaFoldDB" id="A0AAI8KC85"/>
<accession>A0AAI8KC85</accession>
<dbReference type="Proteomes" id="UP000258127">
    <property type="component" value="Chromosome"/>
</dbReference>
<keyword evidence="2" id="KW-1185">Reference proteome</keyword>
<proteinExistence type="predicted"/>
<gene>
    <name evidence="1" type="ORF">DZC75_13220</name>
</gene>
<evidence type="ECO:0000313" key="1">
    <source>
        <dbReference type="EMBL" id="AXO88911.1"/>
    </source>
</evidence>
<dbReference type="EMBL" id="CP031641">
    <property type="protein sequence ID" value="AXO88911.1"/>
    <property type="molecule type" value="Genomic_DNA"/>
</dbReference>
<protein>
    <submittedName>
        <fullName evidence="1">Uncharacterized protein</fullName>
    </submittedName>
</protein>
<sequence length="126" mass="13529">MSGLQRELMRSLDLQPTIGKLDAGVALDFAEHSLLREAAEARLYHVLGKLESGQVSAASRHAAQELQRLQASCMQVSSGVQTSCLALARAELSPADLQRACEALDSQLTYIKACLQRALGRLHGGT</sequence>
<dbReference type="RefSeq" id="WP_029612082.1">
    <property type="nucleotide sequence ID" value="NZ_CP009747.1"/>
</dbReference>
<organism evidence="1 2">
    <name type="scientific">Pseudomonas parafulva</name>
    <dbReference type="NCBI Taxonomy" id="157782"/>
    <lineage>
        <taxon>Bacteria</taxon>
        <taxon>Pseudomonadati</taxon>
        <taxon>Pseudomonadota</taxon>
        <taxon>Gammaproteobacteria</taxon>
        <taxon>Pseudomonadales</taxon>
        <taxon>Pseudomonadaceae</taxon>
        <taxon>Pseudomonas</taxon>
    </lineage>
</organism>
<evidence type="ECO:0000313" key="2">
    <source>
        <dbReference type="Proteomes" id="UP000258127"/>
    </source>
</evidence>
<dbReference type="KEGG" id="ppv:NJ69_10000"/>
<reference evidence="1 2" key="1">
    <citation type="submission" date="2018-08" db="EMBL/GenBank/DDBJ databases">
        <authorList>
            <person name="Lee Y."/>
            <person name="Kakembo D."/>
        </authorList>
    </citation>
    <scope>NUCLEOTIDE SEQUENCE [LARGE SCALE GENOMIC DNA]</scope>
    <source>
        <strain evidence="1 2">JBCS1880</strain>
    </source>
</reference>
<name>A0AAI8KC85_9PSED</name>